<evidence type="ECO:0000256" key="1">
    <source>
        <dbReference type="ARBA" id="ARBA00023125"/>
    </source>
</evidence>
<dbReference type="RefSeq" id="WP_106716349.1">
    <property type="nucleotide sequence ID" value="NZ_JACHXT010000001.1"/>
</dbReference>
<evidence type="ECO:0000313" key="4">
    <source>
        <dbReference type="EMBL" id="PSH57909.1"/>
    </source>
</evidence>
<dbReference type="AlphaFoldDB" id="A0A2P7AUK9"/>
<keyword evidence="2" id="KW-0233">DNA recombination</keyword>
<sequence length="452" mass="51588">MTRKREKNSYDRFLQQRLGNYYYKRRVPAEVADADDRAPHVRIALKTDDVTIARAKRDALEIADNEFWASLLSGSNAAIAQRLYSAAVKRAQAYGFSYKPVADLARDASRADIVDRFELINERTQPAVETALLGGVSRPNAKVSEAFKTYLEQIVPDEHMGKSAFQKYQWKKVKQRAVNNFVELIGDKAMTEITRDDARELYDHWMKRIAPKSGRATHSPSSGNRDVGNMRVLYKAYFEYMGDHERKNPFDGLSFSEKRKKTRPPFPLEWITDTILKPGSLSTMNSEGRGVVLALIETGARPSELCNLTPDAICLEAAIPHLKIKPREDPDDPREVKTDSSIREVPLVGVALEVFKQHPNGFPRYRNKENHMSKALNKYFNARALFPSPDHKIYSFRHSFEDRMKDANLHDDLRRLLMGHAIDRPTYGSGGSLEWKRDEMLKIALPFDASIV</sequence>
<comment type="caution">
    <text evidence="4">The sequence shown here is derived from an EMBL/GenBank/DDBJ whole genome shotgun (WGS) entry which is preliminary data.</text>
</comment>
<feature type="domain" description="DUF6538" evidence="3">
    <location>
        <begin position="14"/>
        <end position="71"/>
    </location>
</feature>
<evidence type="ECO:0000256" key="2">
    <source>
        <dbReference type="ARBA" id="ARBA00023172"/>
    </source>
</evidence>
<name>A0A2P7AUK9_9HYPH</name>
<dbReference type="GO" id="GO:0006310">
    <property type="term" value="P:DNA recombination"/>
    <property type="evidence" value="ECO:0007669"/>
    <property type="project" value="UniProtKB-KW"/>
</dbReference>
<dbReference type="InterPro" id="IPR010998">
    <property type="entry name" value="Integrase_recombinase_N"/>
</dbReference>
<dbReference type="OrthoDB" id="9784724at2"/>
<protein>
    <submittedName>
        <fullName evidence="4">Integrase</fullName>
    </submittedName>
</protein>
<keyword evidence="5" id="KW-1185">Reference proteome</keyword>
<dbReference type="InterPro" id="IPR011010">
    <property type="entry name" value="DNA_brk_join_enz"/>
</dbReference>
<evidence type="ECO:0000259" key="3">
    <source>
        <dbReference type="Pfam" id="PF20172"/>
    </source>
</evidence>
<dbReference type="Proteomes" id="UP000241158">
    <property type="component" value="Unassembled WGS sequence"/>
</dbReference>
<dbReference type="Pfam" id="PF20172">
    <property type="entry name" value="DUF6538"/>
    <property type="match status" value="1"/>
</dbReference>
<dbReference type="EMBL" id="PGGN01000002">
    <property type="protein sequence ID" value="PSH57909.1"/>
    <property type="molecule type" value="Genomic_DNA"/>
</dbReference>
<dbReference type="Gene3D" id="1.10.443.10">
    <property type="entry name" value="Intergrase catalytic core"/>
    <property type="match status" value="1"/>
</dbReference>
<organism evidence="4 5">
    <name type="scientific">Phyllobacterium endophyticum</name>
    <dbReference type="NCBI Taxonomy" id="1149773"/>
    <lineage>
        <taxon>Bacteria</taxon>
        <taxon>Pseudomonadati</taxon>
        <taxon>Pseudomonadota</taxon>
        <taxon>Alphaproteobacteria</taxon>
        <taxon>Hyphomicrobiales</taxon>
        <taxon>Phyllobacteriaceae</taxon>
        <taxon>Phyllobacterium</taxon>
    </lineage>
</organism>
<reference evidence="5" key="1">
    <citation type="submission" date="2017-11" db="EMBL/GenBank/DDBJ databases">
        <authorList>
            <person name="Kuznetsova I."/>
            <person name="Sazanova A."/>
            <person name="Chirak E."/>
            <person name="Safronova V."/>
            <person name="Willems A."/>
        </authorList>
    </citation>
    <scope>NUCLEOTIDE SEQUENCE [LARGE SCALE GENOMIC DNA]</scope>
    <source>
        <strain evidence="5">PEPV15</strain>
    </source>
</reference>
<keyword evidence="1" id="KW-0238">DNA-binding</keyword>
<dbReference type="GO" id="GO:0003677">
    <property type="term" value="F:DNA binding"/>
    <property type="evidence" value="ECO:0007669"/>
    <property type="project" value="UniProtKB-KW"/>
</dbReference>
<dbReference type="InterPro" id="IPR046668">
    <property type="entry name" value="DUF6538"/>
</dbReference>
<proteinExistence type="predicted"/>
<evidence type="ECO:0000313" key="5">
    <source>
        <dbReference type="Proteomes" id="UP000241158"/>
    </source>
</evidence>
<gene>
    <name evidence="4" type="ORF">CU100_09470</name>
</gene>
<dbReference type="SUPFAM" id="SSF56349">
    <property type="entry name" value="DNA breaking-rejoining enzymes"/>
    <property type="match status" value="1"/>
</dbReference>
<dbReference type="Gene3D" id="1.10.150.130">
    <property type="match status" value="1"/>
</dbReference>
<accession>A0A2P7AUK9</accession>
<dbReference type="GO" id="GO:0015074">
    <property type="term" value="P:DNA integration"/>
    <property type="evidence" value="ECO:0007669"/>
    <property type="project" value="InterPro"/>
</dbReference>
<dbReference type="InterPro" id="IPR013762">
    <property type="entry name" value="Integrase-like_cat_sf"/>
</dbReference>